<protein>
    <recommendedName>
        <fullName evidence="3">SWIM-type domain-containing protein</fullName>
    </recommendedName>
</protein>
<keyword evidence="1" id="KW-0863">Zinc-finger</keyword>
<sequence length="704" mass="79535">TVIHDFHNGGPRAKPGSSGVKTRPERPASRRFSSPKMASTSDNSSDSNAIPLTENDIPGASLLGRKPEELKNSELKVWLKCRGDTGKGLKTKAELVKRVYEYIRSGKDKQIIDPDPHKIYSRRKQKQGTSSELVKESTAAAEFPTTGWGTSLEKMPMFTRLQMNHHVLKSGKTIGNIDHHTVPTGLVKARRFLDDEYLEDIECASDSKYFFFKGKCCHSFRKNDPPHNLKIALCILSGEVESASCSCVAGKSGFCNHVLALMFKMCKFTLFSCNSTKDLMEEQDQQSSLACTSQLQQWHKKGGGKNIAPQPVMEVEVTKTKDEEFRLRSGIKSLVYDARMKTTHNVAAEQKLKEQLKQIDPNMGLSQMASEQIDQTHTRLVETKFGKCQVGCFLSYQVSLTEAHFEATASIDCVPRLSQVTKNQALTYPRFPLRDINEMALPDNLSENDNKLIQSLKLEENELNDLETQTRKQAECTKWKDERKFRFTASQFHLISRRQRNHDTFAEQLINPKLVTSKQLEHGKKFESVALREYEKYMFNKSTPVKVLPCGLVVSKGCPILGATPDARVVDFGCTDYFGIAEVKCPYTKHHVTPLDACTDEKFFMKQTGDRECKLKEDHPYYAQVQGQMAVTGAKWCDFIVYTSKGIYVQRIPFDPVFWAGLEQKLLSYYFDHFITFASAKFFQGSCQVNNNSDCEVLCTATSG</sequence>
<organism evidence="4 5">
    <name type="scientific">Porites evermanni</name>
    <dbReference type="NCBI Taxonomy" id="104178"/>
    <lineage>
        <taxon>Eukaryota</taxon>
        <taxon>Metazoa</taxon>
        <taxon>Cnidaria</taxon>
        <taxon>Anthozoa</taxon>
        <taxon>Hexacorallia</taxon>
        <taxon>Scleractinia</taxon>
        <taxon>Fungiina</taxon>
        <taxon>Poritidae</taxon>
        <taxon>Porites</taxon>
    </lineage>
</organism>
<keyword evidence="1" id="KW-0479">Metal-binding</keyword>
<feature type="domain" description="SWIM-type" evidence="3">
    <location>
        <begin position="229"/>
        <end position="266"/>
    </location>
</feature>
<evidence type="ECO:0000313" key="4">
    <source>
        <dbReference type="EMBL" id="CAH3168610.1"/>
    </source>
</evidence>
<dbReference type="Pfam" id="PF09588">
    <property type="entry name" value="YqaJ"/>
    <property type="match status" value="1"/>
</dbReference>
<evidence type="ECO:0000256" key="2">
    <source>
        <dbReference type="SAM" id="MobiDB-lite"/>
    </source>
</evidence>
<dbReference type="Proteomes" id="UP001159427">
    <property type="component" value="Unassembled WGS sequence"/>
</dbReference>
<dbReference type="PANTHER" id="PTHR47526:SF3">
    <property type="entry name" value="PHD-TYPE DOMAIN-CONTAINING PROTEIN"/>
    <property type="match status" value="1"/>
</dbReference>
<dbReference type="PROSITE" id="PS50966">
    <property type="entry name" value="ZF_SWIM"/>
    <property type="match status" value="1"/>
</dbReference>
<dbReference type="InterPro" id="IPR011335">
    <property type="entry name" value="Restrct_endonuc-II-like"/>
</dbReference>
<dbReference type="InterPro" id="IPR011604">
    <property type="entry name" value="PDDEXK-like_dom_sf"/>
</dbReference>
<dbReference type="InterPro" id="IPR007527">
    <property type="entry name" value="Znf_SWIM"/>
</dbReference>
<dbReference type="CDD" id="cd22343">
    <property type="entry name" value="PDDEXK_lambda_exonuclease-like"/>
    <property type="match status" value="1"/>
</dbReference>
<accession>A0ABN8QR82</accession>
<evidence type="ECO:0000313" key="5">
    <source>
        <dbReference type="Proteomes" id="UP001159427"/>
    </source>
</evidence>
<feature type="region of interest" description="Disordered" evidence="2">
    <location>
        <begin position="1"/>
        <end position="65"/>
    </location>
</feature>
<reference evidence="4 5" key="1">
    <citation type="submission" date="2022-05" db="EMBL/GenBank/DDBJ databases">
        <authorList>
            <consortium name="Genoscope - CEA"/>
            <person name="William W."/>
        </authorList>
    </citation>
    <scope>NUCLEOTIDE SEQUENCE [LARGE SCALE GENOMIC DNA]</scope>
</reference>
<name>A0ABN8QR82_9CNID</name>
<dbReference type="PANTHER" id="PTHR47526">
    <property type="entry name" value="ATP-DEPENDENT DNA HELICASE"/>
    <property type="match status" value="1"/>
</dbReference>
<keyword evidence="5" id="KW-1185">Reference proteome</keyword>
<proteinExistence type="predicted"/>
<dbReference type="SUPFAM" id="SSF52980">
    <property type="entry name" value="Restriction endonuclease-like"/>
    <property type="match status" value="1"/>
</dbReference>
<dbReference type="Gene3D" id="3.90.320.10">
    <property type="match status" value="1"/>
</dbReference>
<feature type="non-terminal residue" evidence="4">
    <location>
        <position position="1"/>
    </location>
</feature>
<feature type="compositionally biased region" description="Low complexity" evidence="2">
    <location>
        <begin position="38"/>
        <end position="49"/>
    </location>
</feature>
<evidence type="ECO:0000256" key="1">
    <source>
        <dbReference type="PROSITE-ProRule" id="PRU00325"/>
    </source>
</evidence>
<keyword evidence="1" id="KW-0862">Zinc</keyword>
<dbReference type="InterPro" id="IPR019080">
    <property type="entry name" value="YqaJ_viral_recombinase"/>
</dbReference>
<dbReference type="EMBL" id="CALNXI010001425">
    <property type="protein sequence ID" value="CAH3168610.1"/>
    <property type="molecule type" value="Genomic_DNA"/>
</dbReference>
<comment type="caution">
    <text evidence="4">The sequence shown here is derived from an EMBL/GenBank/DDBJ whole genome shotgun (WGS) entry which is preliminary data.</text>
</comment>
<gene>
    <name evidence="4" type="ORF">PEVE_00006572</name>
</gene>
<evidence type="ECO:0000259" key="3">
    <source>
        <dbReference type="PROSITE" id="PS50966"/>
    </source>
</evidence>